<dbReference type="Gramene" id="KQK04006">
    <property type="protein sequence ID" value="KQK04006"/>
    <property type="gene ID" value="BRADI_2g11160v3"/>
</dbReference>
<dbReference type="RefSeq" id="XP_003565684.1">
    <property type="nucleotide sequence ID" value="XM_003565636.4"/>
</dbReference>
<name>I1HEP7_BRADI</name>
<dbReference type="AlphaFoldDB" id="I1HEP7"/>
<dbReference type="Proteomes" id="UP000008810">
    <property type="component" value="Chromosome 2"/>
</dbReference>
<dbReference type="PANTHER" id="PTHR33181">
    <property type="entry name" value="OS01G0778500 PROTEIN"/>
    <property type="match status" value="1"/>
</dbReference>
<dbReference type="eggNOG" id="ENOG502S7JI">
    <property type="taxonomic scope" value="Eukaryota"/>
</dbReference>
<gene>
    <name evidence="3" type="primary">LOC100846191</name>
    <name evidence="2" type="ORF">BRADI_2g11160v3</name>
</gene>
<organism evidence="2">
    <name type="scientific">Brachypodium distachyon</name>
    <name type="common">Purple false brome</name>
    <name type="synonym">Trachynia distachya</name>
    <dbReference type="NCBI Taxonomy" id="15368"/>
    <lineage>
        <taxon>Eukaryota</taxon>
        <taxon>Viridiplantae</taxon>
        <taxon>Streptophyta</taxon>
        <taxon>Embryophyta</taxon>
        <taxon>Tracheophyta</taxon>
        <taxon>Spermatophyta</taxon>
        <taxon>Magnoliopsida</taxon>
        <taxon>Liliopsida</taxon>
        <taxon>Poales</taxon>
        <taxon>Poaceae</taxon>
        <taxon>BOP clade</taxon>
        <taxon>Pooideae</taxon>
        <taxon>Stipodae</taxon>
        <taxon>Brachypodieae</taxon>
        <taxon>Brachypodium</taxon>
    </lineage>
</organism>
<dbReference type="EnsemblPlants" id="KQK04006">
    <property type="protein sequence ID" value="KQK04006"/>
    <property type="gene ID" value="BRADI_2g11160v3"/>
</dbReference>
<feature type="region of interest" description="Disordered" evidence="1">
    <location>
        <begin position="21"/>
        <end position="42"/>
    </location>
</feature>
<protein>
    <submittedName>
        <fullName evidence="2 3">Uncharacterized protein</fullName>
    </submittedName>
</protein>
<evidence type="ECO:0000313" key="4">
    <source>
        <dbReference type="Proteomes" id="UP000008810"/>
    </source>
</evidence>
<reference evidence="3" key="3">
    <citation type="submission" date="2018-08" db="UniProtKB">
        <authorList>
            <consortium name="EnsemblPlants"/>
        </authorList>
    </citation>
    <scope>IDENTIFICATION</scope>
    <source>
        <strain evidence="3">cv. Bd21</strain>
    </source>
</reference>
<dbReference type="KEGG" id="bdi:100846191"/>
<reference evidence="2" key="2">
    <citation type="submission" date="2017-06" db="EMBL/GenBank/DDBJ databases">
        <title>WGS assembly of Brachypodium distachyon.</title>
        <authorList>
            <consortium name="The International Brachypodium Initiative"/>
            <person name="Lucas S."/>
            <person name="Harmon-Smith M."/>
            <person name="Lail K."/>
            <person name="Tice H."/>
            <person name="Grimwood J."/>
            <person name="Bruce D."/>
            <person name="Barry K."/>
            <person name="Shu S."/>
            <person name="Lindquist E."/>
            <person name="Wang M."/>
            <person name="Pitluck S."/>
            <person name="Vogel J.P."/>
            <person name="Garvin D.F."/>
            <person name="Mockler T.C."/>
            <person name="Schmutz J."/>
            <person name="Rokhsar D."/>
            <person name="Bevan M.W."/>
        </authorList>
    </citation>
    <scope>NUCLEOTIDE SEQUENCE</scope>
    <source>
        <strain evidence="2">Bd21</strain>
    </source>
</reference>
<dbReference type="OMA" id="HEEVMAC"/>
<reference evidence="2 3" key="1">
    <citation type="journal article" date="2010" name="Nature">
        <title>Genome sequencing and analysis of the model grass Brachypodium distachyon.</title>
        <authorList>
            <consortium name="International Brachypodium Initiative"/>
        </authorList>
    </citation>
    <scope>NUCLEOTIDE SEQUENCE [LARGE SCALE GENOMIC DNA]</scope>
    <source>
        <strain evidence="2">Bd21</strain>
        <strain evidence="3">cv. Bd21</strain>
    </source>
</reference>
<dbReference type="STRING" id="15368.I1HEP7"/>
<evidence type="ECO:0000313" key="2">
    <source>
        <dbReference type="EMBL" id="KQK04006.1"/>
    </source>
</evidence>
<sequence length="84" mass="9507">MGGSSWVRTMTSPFRKACTIFGPPPHKEGKKQPQQQQPTSAMMHHIVEAERAKLHCEVMACAYEDVQVMWSMLDKAKIQEFNGS</sequence>
<keyword evidence="4" id="KW-1185">Reference proteome</keyword>
<accession>I1HEP7</accession>
<dbReference type="PANTHER" id="PTHR33181:SF10">
    <property type="entry name" value="SSRA-BINDING PROTEIN"/>
    <property type="match status" value="1"/>
</dbReference>
<dbReference type="EMBL" id="CM000881">
    <property type="protein sequence ID" value="KQK04006.1"/>
    <property type="molecule type" value="Genomic_DNA"/>
</dbReference>
<evidence type="ECO:0000313" key="3">
    <source>
        <dbReference type="EnsemblPlants" id="KQK04006"/>
    </source>
</evidence>
<dbReference type="GeneID" id="100846191"/>
<dbReference type="OrthoDB" id="1858060at2759"/>
<dbReference type="HOGENOM" id="CLU_146298_0_0_1"/>
<proteinExistence type="predicted"/>
<evidence type="ECO:0000256" key="1">
    <source>
        <dbReference type="SAM" id="MobiDB-lite"/>
    </source>
</evidence>